<comment type="caution">
    <text evidence="7">The sequence shown here is derived from an EMBL/GenBank/DDBJ whole genome shotgun (WGS) entry which is preliminary data.</text>
</comment>
<keyword evidence="2" id="KW-1003">Cell membrane</keyword>
<evidence type="ECO:0000256" key="4">
    <source>
        <dbReference type="ARBA" id="ARBA00022989"/>
    </source>
</evidence>
<evidence type="ECO:0000256" key="6">
    <source>
        <dbReference type="SAM" id="Phobius"/>
    </source>
</evidence>
<evidence type="ECO:0000256" key="3">
    <source>
        <dbReference type="ARBA" id="ARBA00022692"/>
    </source>
</evidence>
<evidence type="ECO:0000256" key="1">
    <source>
        <dbReference type="ARBA" id="ARBA00004651"/>
    </source>
</evidence>
<feature type="transmembrane region" description="Helical" evidence="6">
    <location>
        <begin position="6"/>
        <end position="32"/>
    </location>
</feature>
<organism evidence="7">
    <name type="scientific">Caldiarchaeum subterraneum</name>
    <dbReference type="NCBI Taxonomy" id="311458"/>
    <lineage>
        <taxon>Archaea</taxon>
        <taxon>Nitrososphaerota</taxon>
        <taxon>Candidatus Caldarchaeales</taxon>
        <taxon>Candidatus Caldarchaeaceae</taxon>
        <taxon>Candidatus Caldarchaeum</taxon>
    </lineage>
</organism>
<dbReference type="GO" id="GO:0005886">
    <property type="term" value="C:plasma membrane"/>
    <property type="evidence" value="ECO:0007669"/>
    <property type="project" value="UniProtKB-SubCell"/>
</dbReference>
<proteinExistence type="predicted"/>
<name>A0A7J3G2N1_CALS0</name>
<keyword evidence="3 6" id="KW-0812">Transmembrane</keyword>
<feature type="transmembrane region" description="Helical" evidence="6">
    <location>
        <begin position="86"/>
        <end position="111"/>
    </location>
</feature>
<evidence type="ECO:0000256" key="2">
    <source>
        <dbReference type="ARBA" id="ARBA00022475"/>
    </source>
</evidence>
<keyword evidence="5 6" id="KW-0472">Membrane</keyword>
<protein>
    <submittedName>
        <fullName evidence="7">DUF350 domain-containing protein</fullName>
    </submittedName>
</protein>
<feature type="transmembrane region" description="Helical" evidence="6">
    <location>
        <begin position="144"/>
        <end position="163"/>
    </location>
</feature>
<dbReference type="AlphaFoldDB" id="A0A7J3G2N1"/>
<feature type="transmembrane region" description="Helical" evidence="6">
    <location>
        <begin position="53"/>
        <end position="74"/>
    </location>
</feature>
<evidence type="ECO:0000313" key="7">
    <source>
        <dbReference type="EMBL" id="HGL40052.1"/>
    </source>
</evidence>
<dbReference type="InterPro" id="IPR007140">
    <property type="entry name" value="DUF350"/>
</dbReference>
<gene>
    <name evidence="7" type="ORF">ENU43_00045</name>
</gene>
<reference evidence="7" key="1">
    <citation type="journal article" date="2020" name="mSystems">
        <title>Genome- and Community-Level Interaction Insights into Carbon Utilization and Element Cycling Functions of Hydrothermarchaeota in Hydrothermal Sediment.</title>
        <authorList>
            <person name="Zhou Z."/>
            <person name="Liu Y."/>
            <person name="Xu W."/>
            <person name="Pan J."/>
            <person name="Luo Z.H."/>
            <person name="Li M."/>
        </authorList>
    </citation>
    <scope>NUCLEOTIDE SEQUENCE [LARGE SCALE GENOMIC DNA]</scope>
    <source>
        <strain evidence="7">SpSt-669</strain>
    </source>
</reference>
<dbReference type="Pfam" id="PF03994">
    <property type="entry name" value="DUF350"/>
    <property type="match status" value="1"/>
</dbReference>
<accession>A0A7J3G2N1</accession>
<evidence type="ECO:0000256" key="5">
    <source>
        <dbReference type="ARBA" id="ARBA00023136"/>
    </source>
</evidence>
<sequence length="183" mass="19414">MSLLTAIVDIVVALIQLVFAVALALFSITVAINILNRVTKDINEFEEIRKKNLAVAVYIAGILIAVGNVVGQAVSGISKAVVPGAFNLPAIIGGLVQLFIGLPLAIVVITWSQNRVYTWFVKAASKLPKVEIEKFNIQDELKNGNLAVALVLFGTFVDISLVISQGVSFLSEPIASALTSLLG</sequence>
<dbReference type="EMBL" id="DTCM01000003">
    <property type="protein sequence ID" value="HGL40052.1"/>
    <property type="molecule type" value="Genomic_DNA"/>
</dbReference>
<keyword evidence="4 6" id="KW-1133">Transmembrane helix</keyword>
<comment type="subcellular location">
    <subcellularLocation>
        <location evidence="1">Cell membrane</location>
        <topology evidence="1">Multi-pass membrane protein</topology>
    </subcellularLocation>
</comment>